<organism evidence="1 2">
    <name type="scientific">Brucella endophytica</name>
    <dbReference type="NCBI Taxonomy" id="1963359"/>
    <lineage>
        <taxon>Bacteria</taxon>
        <taxon>Pseudomonadati</taxon>
        <taxon>Pseudomonadota</taxon>
        <taxon>Alphaproteobacteria</taxon>
        <taxon>Hyphomicrobiales</taxon>
        <taxon>Brucellaceae</taxon>
        <taxon>Brucella/Ochrobactrum group</taxon>
        <taxon>Brucella</taxon>
    </lineage>
</organism>
<accession>A0A916SL60</accession>
<evidence type="ECO:0000313" key="2">
    <source>
        <dbReference type="Proteomes" id="UP000646478"/>
    </source>
</evidence>
<evidence type="ECO:0000313" key="1">
    <source>
        <dbReference type="EMBL" id="GGB04782.1"/>
    </source>
</evidence>
<reference evidence="1" key="1">
    <citation type="journal article" date="2014" name="Int. J. Syst. Evol. Microbiol.">
        <title>Complete genome sequence of Corynebacterium casei LMG S-19264T (=DSM 44701T), isolated from a smear-ripened cheese.</title>
        <authorList>
            <consortium name="US DOE Joint Genome Institute (JGI-PGF)"/>
            <person name="Walter F."/>
            <person name="Albersmeier A."/>
            <person name="Kalinowski J."/>
            <person name="Ruckert C."/>
        </authorList>
    </citation>
    <scope>NUCLEOTIDE SEQUENCE</scope>
    <source>
        <strain evidence="1">CGMCC 1.15082</strain>
    </source>
</reference>
<name>A0A916SL60_9HYPH</name>
<gene>
    <name evidence="1" type="ORF">GCM10011491_36100</name>
</gene>
<sequence>MIKSFRNKALETLFETGKSGKIDAKLHKRILVRLDRLEQSERPENMNLPGFNFHALNGYDPTRYTVHVNGPWCITFEFDGKDAVRVDFEQYH</sequence>
<dbReference type="PANTHER" id="PTHR40266">
    <property type="entry name" value="TOXIN HIGB-1"/>
    <property type="match status" value="1"/>
</dbReference>
<protein>
    <submittedName>
        <fullName evidence="1">Plasmid maintenance system killer protein</fullName>
    </submittedName>
</protein>
<keyword evidence="2" id="KW-1185">Reference proteome</keyword>
<dbReference type="EMBL" id="BMHH01000018">
    <property type="protein sequence ID" value="GGB04782.1"/>
    <property type="molecule type" value="Genomic_DNA"/>
</dbReference>
<reference evidence="1" key="2">
    <citation type="submission" date="2020-09" db="EMBL/GenBank/DDBJ databases">
        <authorList>
            <person name="Sun Q."/>
            <person name="Zhou Y."/>
        </authorList>
    </citation>
    <scope>NUCLEOTIDE SEQUENCE</scope>
    <source>
        <strain evidence="1">CGMCC 1.15082</strain>
    </source>
</reference>
<dbReference type="PANTHER" id="PTHR40266:SF2">
    <property type="entry name" value="TOXIN HIGB-1"/>
    <property type="match status" value="1"/>
</dbReference>
<comment type="caution">
    <text evidence="1">The sequence shown here is derived from an EMBL/GenBank/DDBJ whole genome shotgun (WGS) entry which is preliminary data.</text>
</comment>
<dbReference type="AlphaFoldDB" id="A0A916SL60"/>
<dbReference type="Pfam" id="PF05015">
    <property type="entry name" value="HigB-like_toxin"/>
    <property type="match status" value="1"/>
</dbReference>
<dbReference type="Gene3D" id="3.30.2310.20">
    <property type="entry name" value="RelE-like"/>
    <property type="match status" value="1"/>
</dbReference>
<dbReference type="SUPFAM" id="SSF143011">
    <property type="entry name" value="RelE-like"/>
    <property type="match status" value="1"/>
</dbReference>
<dbReference type="InterPro" id="IPR035093">
    <property type="entry name" value="RelE/ParE_toxin_dom_sf"/>
</dbReference>
<dbReference type="InterPro" id="IPR007711">
    <property type="entry name" value="HigB-1"/>
</dbReference>
<proteinExistence type="predicted"/>
<dbReference type="RefSeq" id="WP_188825591.1">
    <property type="nucleotide sequence ID" value="NZ_BMHH01000018.1"/>
</dbReference>
<dbReference type="Proteomes" id="UP000646478">
    <property type="component" value="Unassembled WGS sequence"/>
</dbReference>